<evidence type="ECO:0000313" key="3">
    <source>
        <dbReference type="Proteomes" id="UP000181884"/>
    </source>
</evidence>
<comment type="caution">
    <text evidence="2">The sequence shown here is derived from an EMBL/GenBank/DDBJ whole genome shotgun (WGS) entry which is preliminary data.</text>
</comment>
<evidence type="ECO:0000313" key="2">
    <source>
        <dbReference type="EMBL" id="OJG19158.1"/>
    </source>
</evidence>
<dbReference type="STRING" id="214095.RU97_GL000729"/>
<comment type="similarity">
    <text evidence="1">Belongs to the UPF0398 family.</text>
</comment>
<dbReference type="Pfam" id="PF06908">
    <property type="entry name" value="YpsA"/>
    <property type="match status" value="1"/>
</dbReference>
<dbReference type="NCBIfam" id="NF010181">
    <property type="entry name" value="PRK13660.1"/>
    <property type="match status" value="1"/>
</dbReference>
<sequence length="180" mass="20955">METKKTLYFSGYRSFEFGVFQKEDPKITVIKHALTDKLREYLDLGLEWVITSGNLGTELWALEAAFALQPEYPELKTALIFPYQGFGEKWNEANQTYLQEISAQTDFVESTSHRPYEGKNQLVAHTQFLLQHTGGAVLVYDEEFPGKTQWFLRDARTYQEQTDYLLDFITMDDLQNTIIE</sequence>
<organism evidence="2 3">
    <name type="scientific">Enterococcus canis</name>
    <dbReference type="NCBI Taxonomy" id="214095"/>
    <lineage>
        <taxon>Bacteria</taxon>
        <taxon>Bacillati</taxon>
        <taxon>Bacillota</taxon>
        <taxon>Bacilli</taxon>
        <taxon>Lactobacillales</taxon>
        <taxon>Enterococcaceae</taxon>
        <taxon>Enterococcus</taxon>
    </lineage>
</organism>
<dbReference type="InterPro" id="IPR010697">
    <property type="entry name" value="YspA"/>
</dbReference>
<dbReference type="Gene3D" id="3.40.50.450">
    <property type="match status" value="1"/>
</dbReference>
<dbReference type="HAMAP" id="MF_01575">
    <property type="entry name" value="UPF0398"/>
    <property type="match status" value="1"/>
</dbReference>
<dbReference type="EMBL" id="JXKH01000002">
    <property type="protein sequence ID" value="OJG19158.1"/>
    <property type="molecule type" value="Genomic_DNA"/>
</dbReference>
<keyword evidence="3" id="KW-1185">Reference proteome</keyword>
<gene>
    <name evidence="2" type="ORF">RU97_GL000729</name>
</gene>
<dbReference type="PIRSF" id="PIRSF021290">
    <property type="entry name" value="DUF1273"/>
    <property type="match status" value="1"/>
</dbReference>
<dbReference type="AlphaFoldDB" id="A0A1L8RHD0"/>
<evidence type="ECO:0000256" key="1">
    <source>
        <dbReference type="HAMAP-Rule" id="MF_01575"/>
    </source>
</evidence>
<reference evidence="2 3" key="1">
    <citation type="submission" date="2014-12" db="EMBL/GenBank/DDBJ databases">
        <title>Draft genome sequences of 29 type strains of Enterococci.</title>
        <authorList>
            <person name="Zhong Z."/>
            <person name="Sun Z."/>
            <person name="Liu W."/>
            <person name="Zhang W."/>
            <person name="Zhang H."/>
        </authorList>
    </citation>
    <scope>NUCLEOTIDE SEQUENCE [LARGE SCALE GENOMIC DNA]</scope>
    <source>
        <strain evidence="2 3">DSM 17029</strain>
    </source>
</reference>
<dbReference type="PANTHER" id="PTHR38440:SF1">
    <property type="entry name" value="UPF0398 PROTEIN SPR0331"/>
    <property type="match status" value="1"/>
</dbReference>
<accession>A0A1L8RHD0</accession>
<dbReference type="Proteomes" id="UP000181884">
    <property type="component" value="Unassembled WGS sequence"/>
</dbReference>
<proteinExistence type="inferred from homology"/>
<name>A0A1L8RHD0_9ENTE</name>
<dbReference type="PANTHER" id="PTHR38440">
    <property type="entry name" value="UPF0398 PROTEIN YPSA"/>
    <property type="match status" value="1"/>
</dbReference>
<dbReference type="RefSeq" id="WP_067389308.1">
    <property type="nucleotide sequence ID" value="NZ_JXKH01000002.1"/>
</dbReference>
<dbReference type="SUPFAM" id="SSF102405">
    <property type="entry name" value="MCP/YpsA-like"/>
    <property type="match status" value="1"/>
</dbReference>
<protein>
    <recommendedName>
        <fullName evidence="1">UPF0398 protein RU97_GL000729</fullName>
    </recommendedName>
</protein>